<comment type="caution">
    <text evidence="1">The sequence shown here is derived from an EMBL/GenBank/DDBJ whole genome shotgun (WGS) entry which is preliminary data.</text>
</comment>
<dbReference type="EMBL" id="MNCJ02000332">
    <property type="protein sequence ID" value="KAF5754469.1"/>
    <property type="molecule type" value="Genomic_DNA"/>
</dbReference>
<dbReference type="Proteomes" id="UP000215914">
    <property type="component" value="Unassembled WGS sequence"/>
</dbReference>
<dbReference type="Gramene" id="mRNA:HanXRQr2_Chr17g0791571">
    <property type="protein sequence ID" value="CDS:HanXRQr2_Chr17g0791571.1"/>
    <property type="gene ID" value="HanXRQr2_Chr17g0791571"/>
</dbReference>
<name>A0A9K3DFJ7_HELAN</name>
<gene>
    <name evidence="1" type="ORF">HanXRQr2_Chr17g0791571</name>
</gene>
<protein>
    <submittedName>
        <fullName evidence="1">Uncharacterized protein</fullName>
    </submittedName>
</protein>
<organism evidence="1 2">
    <name type="scientific">Helianthus annuus</name>
    <name type="common">Common sunflower</name>
    <dbReference type="NCBI Taxonomy" id="4232"/>
    <lineage>
        <taxon>Eukaryota</taxon>
        <taxon>Viridiplantae</taxon>
        <taxon>Streptophyta</taxon>
        <taxon>Embryophyta</taxon>
        <taxon>Tracheophyta</taxon>
        <taxon>Spermatophyta</taxon>
        <taxon>Magnoliopsida</taxon>
        <taxon>eudicotyledons</taxon>
        <taxon>Gunneridae</taxon>
        <taxon>Pentapetalae</taxon>
        <taxon>asterids</taxon>
        <taxon>campanulids</taxon>
        <taxon>Asterales</taxon>
        <taxon>Asteraceae</taxon>
        <taxon>Asteroideae</taxon>
        <taxon>Heliantheae alliance</taxon>
        <taxon>Heliantheae</taxon>
        <taxon>Helianthus</taxon>
    </lineage>
</organism>
<keyword evidence="2" id="KW-1185">Reference proteome</keyword>
<proteinExistence type="predicted"/>
<evidence type="ECO:0000313" key="1">
    <source>
        <dbReference type="EMBL" id="KAF5754469.1"/>
    </source>
</evidence>
<dbReference type="AlphaFoldDB" id="A0A9K3DFJ7"/>
<evidence type="ECO:0000313" key="2">
    <source>
        <dbReference type="Proteomes" id="UP000215914"/>
    </source>
</evidence>
<accession>A0A9K3DFJ7</accession>
<reference evidence="1" key="1">
    <citation type="journal article" date="2017" name="Nature">
        <title>The sunflower genome provides insights into oil metabolism, flowering and Asterid evolution.</title>
        <authorList>
            <person name="Badouin H."/>
            <person name="Gouzy J."/>
            <person name="Grassa C.J."/>
            <person name="Murat F."/>
            <person name="Staton S.E."/>
            <person name="Cottret L."/>
            <person name="Lelandais-Briere C."/>
            <person name="Owens G.L."/>
            <person name="Carrere S."/>
            <person name="Mayjonade B."/>
            <person name="Legrand L."/>
            <person name="Gill N."/>
            <person name="Kane N.C."/>
            <person name="Bowers J.E."/>
            <person name="Hubner S."/>
            <person name="Bellec A."/>
            <person name="Berard A."/>
            <person name="Berges H."/>
            <person name="Blanchet N."/>
            <person name="Boniface M.C."/>
            <person name="Brunel D."/>
            <person name="Catrice O."/>
            <person name="Chaidir N."/>
            <person name="Claudel C."/>
            <person name="Donnadieu C."/>
            <person name="Faraut T."/>
            <person name="Fievet G."/>
            <person name="Helmstetter N."/>
            <person name="King M."/>
            <person name="Knapp S.J."/>
            <person name="Lai Z."/>
            <person name="Le Paslier M.C."/>
            <person name="Lippi Y."/>
            <person name="Lorenzon L."/>
            <person name="Mandel J.R."/>
            <person name="Marage G."/>
            <person name="Marchand G."/>
            <person name="Marquand E."/>
            <person name="Bret-Mestries E."/>
            <person name="Morien E."/>
            <person name="Nambeesan S."/>
            <person name="Nguyen T."/>
            <person name="Pegot-Espagnet P."/>
            <person name="Pouilly N."/>
            <person name="Raftis F."/>
            <person name="Sallet E."/>
            <person name="Schiex T."/>
            <person name="Thomas J."/>
            <person name="Vandecasteele C."/>
            <person name="Vares D."/>
            <person name="Vear F."/>
            <person name="Vautrin S."/>
            <person name="Crespi M."/>
            <person name="Mangin B."/>
            <person name="Burke J.M."/>
            <person name="Salse J."/>
            <person name="Munos S."/>
            <person name="Vincourt P."/>
            <person name="Rieseberg L.H."/>
            <person name="Langlade N.B."/>
        </authorList>
    </citation>
    <scope>NUCLEOTIDE SEQUENCE</scope>
    <source>
        <tissue evidence="1">Leaves</tissue>
    </source>
</reference>
<sequence length="88" mass="10075">MNLDIIVNHLHLKAPTESCIIGPNCRLFGNYIKSNPLANLCFRVNVVINIHHSHLSESLHHQKSLDVSFGSRLHRCRNSSCRSSLFRR</sequence>
<reference evidence="1" key="2">
    <citation type="submission" date="2020-06" db="EMBL/GenBank/DDBJ databases">
        <title>Helianthus annuus Genome sequencing and assembly Release 2.</title>
        <authorList>
            <person name="Gouzy J."/>
            <person name="Langlade N."/>
            <person name="Munos S."/>
        </authorList>
    </citation>
    <scope>NUCLEOTIDE SEQUENCE</scope>
    <source>
        <tissue evidence="1">Leaves</tissue>
    </source>
</reference>